<name>A0AA43S509_9BURK</name>
<dbReference type="CDD" id="cd01665">
    <property type="entry name" value="Cyt_c_Oxidase_III"/>
    <property type="match status" value="1"/>
</dbReference>
<evidence type="ECO:0000256" key="8">
    <source>
        <dbReference type="ARBA" id="ARBA00031400"/>
    </source>
</evidence>
<evidence type="ECO:0000256" key="2">
    <source>
        <dbReference type="ARBA" id="ARBA00010581"/>
    </source>
</evidence>
<keyword evidence="7 11" id="KW-0472">Membrane</keyword>
<keyword evidence="14" id="KW-1185">Reference proteome</keyword>
<evidence type="ECO:0000313" key="14">
    <source>
        <dbReference type="Proteomes" id="UP001161160"/>
    </source>
</evidence>
<dbReference type="PANTHER" id="PTHR11403:SF7">
    <property type="entry name" value="CYTOCHROME C OXIDASE SUBUNIT 3"/>
    <property type="match status" value="1"/>
</dbReference>
<dbReference type="AlphaFoldDB" id="A0AA43S509"/>
<evidence type="ECO:0000256" key="7">
    <source>
        <dbReference type="ARBA" id="ARBA00023136"/>
    </source>
</evidence>
<feature type="transmembrane region" description="Helical" evidence="11">
    <location>
        <begin position="180"/>
        <end position="200"/>
    </location>
</feature>
<dbReference type="Gene3D" id="1.10.287.70">
    <property type="match status" value="1"/>
</dbReference>
<evidence type="ECO:0000256" key="6">
    <source>
        <dbReference type="ARBA" id="ARBA00022989"/>
    </source>
</evidence>
<evidence type="ECO:0000256" key="9">
    <source>
        <dbReference type="ARBA" id="ARBA00031625"/>
    </source>
</evidence>
<dbReference type="GeneID" id="83596420"/>
<evidence type="ECO:0000313" key="13">
    <source>
        <dbReference type="EMBL" id="MDH6502842.1"/>
    </source>
</evidence>
<evidence type="ECO:0000259" key="12">
    <source>
        <dbReference type="PROSITE" id="PS50253"/>
    </source>
</evidence>
<dbReference type="SUPFAM" id="SSF81452">
    <property type="entry name" value="Cytochrome c oxidase subunit III-like"/>
    <property type="match status" value="1"/>
</dbReference>
<dbReference type="Proteomes" id="UP001161160">
    <property type="component" value="Unassembled WGS sequence"/>
</dbReference>
<feature type="transmembrane region" description="Helical" evidence="11">
    <location>
        <begin position="20"/>
        <end position="36"/>
    </location>
</feature>
<dbReference type="GO" id="GO:0005886">
    <property type="term" value="C:plasma membrane"/>
    <property type="evidence" value="ECO:0007669"/>
    <property type="project" value="UniProtKB-SubCell"/>
</dbReference>
<evidence type="ECO:0000256" key="5">
    <source>
        <dbReference type="ARBA" id="ARBA00022967"/>
    </source>
</evidence>
<evidence type="ECO:0000256" key="1">
    <source>
        <dbReference type="ARBA" id="ARBA00004141"/>
    </source>
</evidence>
<sequence length="284" mass="31783">MSSNSTPYYFVPGLSKHPVVTAIGLIAFGFGMTGWVNHTSWGGPLAIAGVVWVLFSLYHWFGDTIAESNTGKNGTNVDVSYRWSMAWFIFSEIMFFGAFFAALFYSRNIAMPWLGSVEGKLLWPNFTAVWPNAGPAGLIPQFETMGPWPIPTINTLLLLSSGVTVTYAHHALRENHIKQAIIGLAATVSLGFIFLCFQGFEYYHAYHELGLKLTSGIYGSTFFMLTGFHGFHVFLGGLMLAIVLRRAIRGDFTAEHHFAFEGAAWYWHFVDVVWLGLYIAVYWM</sequence>
<feature type="transmembrane region" description="Helical" evidence="11">
    <location>
        <begin position="81"/>
        <end position="105"/>
    </location>
</feature>
<keyword evidence="5" id="KW-1278">Translocase</keyword>
<dbReference type="InterPro" id="IPR035973">
    <property type="entry name" value="Cyt_c_oxidase_su3-like_sf"/>
</dbReference>
<feature type="transmembrane region" description="Helical" evidence="11">
    <location>
        <begin position="265"/>
        <end position="283"/>
    </location>
</feature>
<dbReference type="GO" id="GO:0019646">
    <property type="term" value="P:aerobic electron transport chain"/>
    <property type="evidence" value="ECO:0007669"/>
    <property type="project" value="InterPro"/>
</dbReference>
<reference evidence="13" key="1">
    <citation type="submission" date="2023-04" db="EMBL/GenBank/DDBJ databases">
        <title>Genome Encyclopedia of Bacteria and Archaea VI: Functional Genomics of Type Strains.</title>
        <authorList>
            <person name="Whitman W."/>
        </authorList>
    </citation>
    <scope>NUCLEOTIDE SEQUENCE</scope>
    <source>
        <strain evidence="13">Enz.4-51</strain>
    </source>
</reference>
<dbReference type="RefSeq" id="WP_076023637.1">
    <property type="nucleotide sequence ID" value="NZ_JAQFIK010000003.1"/>
</dbReference>
<evidence type="ECO:0000256" key="3">
    <source>
        <dbReference type="ARBA" id="ARBA00012949"/>
    </source>
</evidence>
<organism evidence="13 14">
    <name type="scientific">Polynucleobacter sphagniphilus</name>
    <dbReference type="NCBI Taxonomy" id="1743169"/>
    <lineage>
        <taxon>Bacteria</taxon>
        <taxon>Pseudomonadati</taxon>
        <taxon>Pseudomonadota</taxon>
        <taxon>Betaproteobacteria</taxon>
        <taxon>Burkholderiales</taxon>
        <taxon>Burkholderiaceae</taxon>
        <taxon>Polynucleobacter</taxon>
    </lineage>
</organism>
<protein>
    <recommendedName>
        <fullName evidence="3">cytochrome-c oxidase</fullName>
        <ecNumber evidence="3">7.1.1.9</ecNumber>
    </recommendedName>
    <alternativeName>
        <fullName evidence="8">Cytochrome aa3 subunit 3</fullName>
    </alternativeName>
    <alternativeName>
        <fullName evidence="9">Cytochrome c oxidase polypeptide III</fullName>
    </alternativeName>
</protein>
<feature type="domain" description="Heme-copper oxidase subunit III family profile" evidence="12">
    <location>
        <begin position="5"/>
        <end position="284"/>
    </location>
</feature>
<gene>
    <name evidence="13" type="ORF">M2127_000125</name>
</gene>
<dbReference type="FunFam" id="1.20.120.80:FF:000003">
    <property type="entry name" value="Cytochrome c oxidase subunit 3"/>
    <property type="match status" value="1"/>
</dbReference>
<proteinExistence type="inferred from homology"/>
<comment type="subcellular location">
    <subcellularLocation>
        <location evidence="10">Cell membrane</location>
        <topology evidence="10">Multi-pass membrane protein</topology>
    </subcellularLocation>
    <subcellularLocation>
        <location evidence="1">Membrane</location>
        <topology evidence="1">Multi-pass membrane protein</topology>
    </subcellularLocation>
</comment>
<dbReference type="GO" id="GO:0004129">
    <property type="term" value="F:cytochrome-c oxidase activity"/>
    <property type="evidence" value="ECO:0007669"/>
    <property type="project" value="UniProtKB-EC"/>
</dbReference>
<feature type="transmembrane region" description="Helical" evidence="11">
    <location>
        <begin position="43"/>
        <end position="61"/>
    </location>
</feature>
<evidence type="ECO:0000256" key="4">
    <source>
        <dbReference type="ARBA" id="ARBA00022692"/>
    </source>
</evidence>
<dbReference type="PANTHER" id="PTHR11403">
    <property type="entry name" value="CYTOCHROME C OXIDASE SUBUNIT III"/>
    <property type="match status" value="1"/>
</dbReference>
<evidence type="ECO:0000256" key="11">
    <source>
        <dbReference type="SAM" id="Phobius"/>
    </source>
</evidence>
<dbReference type="EC" id="7.1.1.9" evidence="3"/>
<dbReference type="Pfam" id="PF00510">
    <property type="entry name" value="COX3"/>
    <property type="match status" value="1"/>
</dbReference>
<evidence type="ECO:0000256" key="10">
    <source>
        <dbReference type="RuleBase" id="RU003376"/>
    </source>
</evidence>
<accession>A0AA43S509</accession>
<dbReference type="InterPro" id="IPR024791">
    <property type="entry name" value="Cyt_c/ubiquinol_Oxase_su3"/>
</dbReference>
<comment type="caution">
    <text evidence="13">The sequence shown here is derived from an EMBL/GenBank/DDBJ whole genome shotgun (WGS) entry which is preliminary data.</text>
</comment>
<dbReference type="InterPro" id="IPR013833">
    <property type="entry name" value="Cyt_c_oxidase_su3_a-hlx"/>
</dbReference>
<dbReference type="InterPro" id="IPR033945">
    <property type="entry name" value="Cyt_c_oxase_su3_dom"/>
</dbReference>
<keyword evidence="6 11" id="KW-1133">Transmembrane helix</keyword>
<keyword evidence="4 10" id="KW-0812">Transmembrane</keyword>
<dbReference type="PROSITE" id="PS50253">
    <property type="entry name" value="COX3"/>
    <property type="match status" value="1"/>
</dbReference>
<feature type="transmembrane region" description="Helical" evidence="11">
    <location>
        <begin position="220"/>
        <end position="244"/>
    </location>
</feature>
<dbReference type="EMBL" id="JARXYA010000001">
    <property type="protein sequence ID" value="MDH6502842.1"/>
    <property type="molecule type" value="Genomic_DNA"/>
</dbReference>
<dbReference type="InterPro" id="IPR000298">
    <property type="entry name" value="Cyt_c_oxidase-like_su3"/>
</dbReference>
<comment type="similarity">
    <text evidence="2 10">Belongs to the cytochrome c oxidase subunit 3 family.</text>
</comment>
<dbReference type="Gene3D" id="1.20.120.80">
    <property type="entry name" value="Cytochrome c oxidase, subunit III, four-helix bundle"/>
    <property type="match status" value="1"/>
</dbReference>